<dbReference type="Proteomes" id="UP000695022">
    <property type="component" value="Unplaced"/>
</dbReference>
<feature type="region of interest" description="Disordered" evidence="1">
    <location>
        <begin position="88"/>
        <end position="218"/>
    </location>
</feature>
<evidence type="ECO:0000313" key="3">
    <source>
        <dbReference type="RefSeq" id="XP_014667429.1"/>
    </source>
</evidence>
<sequence>MSTLTGVSKMDKERGNTISPIEADGDPYTFDLTSDDLEEMLAPAATFDVLEIPDTTVAEDFNEPPRQFNTADYGEHRKASYSFPHMHKPMMPLKGHHHRHRKKRSRANLREPTSTNSTQGALAGDVADATVTSTTRKHQSAPVMQSPAGDAITTTGSLSSMGGRVDSDTVPSDTEPVEGAPRIAEPVEGAPRIAEPVEGASRIAEPVEGAPRVAEPVEGAPRIAEPVEGASRIAEPVEGAPRVAEPGEGASRVAHMSFVSEKPLSLRARHQAQFYVGSGTQLAEDIAEEEAEEMITLLNKEESDKAVPPPPPPVTIGSGEASQSDAATPPRKVSFVLGHSEASEASRLAGSDISRKGSTDLRMSSADDDDMKDREDGLPRRRRIGVQHSEAPSIPEQQQSRRRKRSGQRNEMEQRRRKGSHVMFHNDNLLQRILEADMRGSDTLHETSDETDDEAGPLARHDALSCALRRTSTYQTGHRRRVSAAIHHHRPSVPGMMLQDEYIGPKPKKWDHIPHEIVRELEGELILVSG</sequence>
<reference evidence="3" key="1">
    <citation type="submission" date="2025-08" db="UniProtKB">
        <authorList>
            <consortium name="RefSeq"/>
        </authorList>
    </citation>
    <scope>IDENTIFICATION</scope>
</reference>
<name>A0ABM1E5F8_PRICU</name>
<feature type="compositionally biased region" description="Basic residues" evidence="1">
    <location>
        <begin position="94"/>
        <end position="107"/>
    </location>
</feature>
<accession>A0ABM1E5F8</accession>
<dbReference type="GeneID" id="106809004"/>
<proteinExistence type="predicted"/>
<protein>
    <submittedName>
        <fullName evidence="3">Uncharacterized protein LOC106809004</fullName>
    </submittedName>
</protein>
<evidence type="ECO:0000313" key="2">
    <source>
        <dbReference type="Proteomes" id="UP000695022"/>
    </source>
</evidence>
<feature type="compositionally biased region" description="Polar residues" evidence="1">
    <location>
        <begin position="111"/>
        <end position="120"/>
    </location>
</feature>
<dbReference type="RefSeq" id="XP_014667429.1">
    <property type="nucleotide sequence ID" value="XM_014811943.1"/>
</dbReference>
<evidence type="ECO:0000256" key="1">
    <source>
        <dbReference type="SAM" id="MobiDB-lite"/>
    </source>
</evidence>
<keyword evidence="2" id="KW-1185">Reference proteome</keyword>
<gene>
    <name evidence="3" type="primary">LOC106809004</name>
</gene>
<feature type="region of interest" description="Disordered" evidence="1">
    <location>
        <begin position="1"/>
        <end position="27"/>
    </location>
</feature>
<feature type="region of interest" description="Disordered" evidence="1">
    <location>
        <begin position="300"/>
        <end position="330"/>
    </location>
</feature>
<organism evidence="2 3">
    <name type="scientific">Priapulus caudatus</name>
    <name type="common">Priapulid worm</name>
    <dbReference type="NCBI Taxonomy" id="37621"/>
    <lineage>
        <taxon>Eukaryota</taxon>
        <taxon>Metazoa</taxon>
        <taxon>Ecdysozoa</taxon>
        <taxon>Scalidophora</taxon>
        <taxon>Priapulida</taxon>
        <taxon>Priapulimorpha</taxon>
        <taxon>Priapulimorphida</taxon>
        <taxon>Priapulidae</taxon>
        <taxon>Priapulus</taxon>
    </lineage>
</organism>
<feature type="region of interest" description="Disordered" evidence="1">
    <location>
        <begin position="342"/>
        <end position="424"/>
    </location>
</feature>